<evidence type="ECO:0000313" key="4">
    <source>
        <dbReference type="Proteomes" id="UP000573599"/>
    </source>
</evidence>
<dbReference type="Pfam" id="PF01370">
    <property type="entry name" value="Epimerase"/>
    <property type="match status" value="1"/>
</dbReference>
<dbReference type="SUPFAM" id="SSF51735">
    <property type="entry name" value="NAD(P)-binding Rossmann-fold domains"/>
    <property type="match status" value="1"/>
</dbReference>
<comment type="similarity">
    <text evidence="1">Belongs to the NAD(P)-dependent epimerase/dehydratase family.</text>
</comment>
<dbReference type="EC" id="5.1.3.2" evidence="3"/>
<reference evidence="3 4" key="1">
    <citation type="submission" date="2020-07" db="EMBL/GenBank/DDBJ databases">
        <title>Sequencing the genomes of 1000 actinobacteria strains.</title>
        <authorList>
            <person name="Klenk H.-P."/>
        </authorList>
    </citation>
    <scope>NUCLEOTIDE SEQUENCE [LARGE SCALE GENOMIC DNA]</scope>
    <source>
        <strain evidence="3 4">DSM 23987</strain>
    </source>
</reference>
<evidence type="ECO:0000313" key="3">
    <source>
        <dbReference type="EMBL" id="NYG07105.1"/>
    </source>
</evidence>
<organism evidence="3 4">
    <name type="scientific">Pedococcus badiiscoriae</name>
    <dbReference type="NCBI Taxonomy" id="642776"/>
    <lineage>
        <taxon>Bacteria</taxon>
        <taxon>Bacillati</taxon>
        <taxon>Actinomycetota</taxon>
        <taxon>Actinomycetes</taxon>
        <taxon>Micrococcales</taxon>
        <taxon>Intrasporangiaceae</taxon>
        <taxon>Pedococcus</taxon>
    </lineage>
</organism>
<accession>A0A852WLM0</accession>
<dbReference type="EMBL" id="JACCAB010000001">
    <property type="protein sequence ID" value="NYG07105.1"/>
    <property type="molecule type" value="Genomic_DNA"/>
</dbReference>
<dbReference type="Proteomes" id="UP000573599">
    <property type="component" value="Unassembled WGS sequence"/>
</dbReference>
<dbReference type="InterPro" id="IPR036291">
    <property type="entry name" value="NAD(P)-bd_dom_sf"/>
</dbReference>
<proteinExistence type="inferred from homology"/>
<dbReference type="Gene3D" id="3.90.25.10">
    <property type="entry name" value="UDP-galactose 4-epimerase, domain 1"/>
    <property type="match status" value="1"/>
</dbReference>
<evidence type="ECO:0000256" key="1">
    <source>
        <dbReference type="ARBA" id="ARBA00007637"/>
    </source>
</evidence>
<protein>
    <submittedName>
        <fullName evidence="3">UDP-glucose 4-epimerase</fullName>
        <ecNumber evidence="3">5.1.3.2</ecNumber>
    </submittedName>
</protein>
<keyword evidence="4" id="KW-1185">Reference proteome</keyword>
<dbReference type="GO" id="GO:0003978">
    <property type="term" value="F:UDP-glucose 4-epimerase activity"/>
    <property type="evidence" value="ECO:0007669"/>
    <property type="project" value="UniProtKB-EC"/>
</dbReference>
<dbReference type="Gene3D" id="3.40.50.720">
    <property type="entry name" value="NAD(P)-binding Rossmann-like Domain"/>
    <property type="match status" value="1"/>
</dbReference>
<feature type="domain" description="NAD-dependent epimerase/dehydratase" evidence="2">
    <location>
        <begin position="9"/>
        <end position="248"/>
    </location>
</feature>
<comment type="caution">
    <text evidence="3">The sequence shown here is derived from an EMBL/GenBank/DDBJ whole genome shotgun (WGS) entry which is preliminary data.</text>
</comment>
<dbReference type="PANTHER" id="PTHR43000">
    <property type="entry name" value="DTDP-D-GLUCOSE 4,6-DEHYDRATASE-RELATED"/>
    <property type="match status" value="1"/>
</dbReference>
<dbReference type="RefSeq" id="WP_179421495.1">
    <property type="nucleotide sequence ID" value="NZ_JACCAB010000001.1"/>
</dbReference>
<evidence type="ECO:0000259" key="2">
    <source>
        <dbReference type="Pfam" id="PF01370"/>
    </source>
</evidence>
<dbReference type="AlphaFoldDB" id="A0A852WLM0"/>
<sequence>MLKLQGKSVLVSGGAGFIGSHLVDRLLLEEPSRITVVDNFFLGREENLQDAVAKNTDLAVRRLDASDLAAMQDVVSEREVDVVFDLAIVPLPTSLHYPVWTAQTNIGIATTFCELARRGLIDTLVHCSSSETYGTARGVPMSEDHPQDAITPYAASKSAADSIITSYVKTFGIDAVIVRPFNNFGPRQNPGSYAGIIPIVIHRVAEGIPVEITGDGEQTRDFIYVKETVDLILRAYEVVESRGLVINVATGIETSINTLVRELLEVLGAENHPIVHTPERAGDVRRHCADITRAKTLLDLHPHPLSKTQLKETIDYYLGEKALNGR</sequence>
<dbReference type="InterPro" id="IPR001509">
    <property type="entry name" value="Epimerase_deHydtase"/>
</dbReference>
<gene>
    <name evidence="3" type="ORF">BJ986_001592</name>
</gene>
<name>A0A852WLM0_9MICO</name>
<keyword evidence="3" id="KW-0413">Isomerase</keyword>